<organism evidence="1 2">
    <name type="scientific">Fusobacterium necrophorum</name>
    <dbReference type="NCBI Taxonomy" id="859"/>
    <lineage>
        <taxon>Bacteria</taxon>
        <taxon>Fusobacteriati</taxon>
        <taxon>Fusobacteriota</taxon>
        <taxon>Fusobacteriia</taxon>
        <taxon>Fusobacteriales</taxon>
        <taxon>Fusobacteriaceae</taxon>
        <taxon>Fusobacterium</taxon>
    </lineage>
</organism>
<dbReference type="AlphaFoldDB" id="A0A4Q2KXH8"/>
<dbReference type="EMBL" id="SBAP01000026">
    <property type="protein sequence ID" value="RXZ68562.1"/>
    <property type="molecule type" value="Genomic_DNA"/>
</dbReference>
<name>A0A4Q2KXH8_9FUSO</name>
<proteinExistence type="predicted"/>
<dbReference type="Proteomes" id="UP000289216">
    <property type="component" value="Unassembled WGS sequence"/>
</dbReference>
<dbReference type="Pfam" id="PF04883">
    <property type="entry name" value="HK97-gp10_like"/>
    <property type="match status" value="1"/>
</dbReference>
<evidence type="ECO:0000313" key="2">
    <source>
        <dbReference type="Proteomes" id="UP000289216"/>
    </source>
</evidence>
<dbReference type="InterPro" id="IPR010064">
    <property type="entry name" value="HK97-gp10_tail"/>
</dbReference>
<reference evidence="1 2" key="1">
    <citation type="submission" date="2019-01" db="EMBL/GenBank/DDBJ databases">
        <title>Fusobacterium necrophorum Isolated From the Uterus of Dairy Cows.</title>
        <authorList>
            <person name="Francis A.M."/>
        </authorList>
    </citation>
    <scope>NUCLEOTIDE SEQUENCE [LARGE SCALE GENOMIC DNA]</scope>
    <source>
        <strain evidence="1 2">KG35</strain>
    </source>
</reference>
<sequence>MKIQIDEKAFTQFLKECKKNSVDARPILEKGLNEIGARLLRRVKQKTPVGQSQEGKIARRDKSGKLMTYSKGVNKGKIKTRIGIIHQGGNLRRSWYATNTIRKNGASRVLVYNSSRYGMYVEYGHRQTPGRFVPVLGKRLKARWVKGRFMLTKSIQEVDALALSIMKRHIKKAVSAWK</sequence>
<accession>A0A4Q2KXH8</accession>
<protein>
    <submittedName>
        <fullName evidence="1">HK97 gp10 family phage protein</fullName>
    </submittedName>
</protein>
<evidence type="ECO:0000313" key="1">
    <source>
        <dbReference type="EMBL" id="RXZ68562.1"/>
    </source>
</evidence>
<dbReference type="RefSeq" id="WP_129491617.1">
    <property type="nucleotide sequence ID" value="NZ_SBAP01000026.1"/>
</dbReference>
<comment type="caution">
    <text evidence="1">The sequence shown here is derived from an EMBL/GenBank/DDBJ whole genome shotgun (WGS) entry which is preliminary data.</text>
</comment>
<gene>
    <name evidence="1" type="ORF">EPT53_09405</name>
</gene>